<evidence type="ECO:0000256" key="1">
    <source>
        <dbReference type="SAM" id="Coils"/>
    </source>
</evidence>
<reference evidence="2" key="1">
    <citation type="submission" date="2019-08" db="EMBL/GenBank/DDBJ databases">
        <authorList>
            <person name="Kucharzyk K."/>
            <person name="Murdoch R.W."/>
            <person name="Higgins S."/>
            <person name="Loffler F."/>
        </authorList>
    </citation>
    <scope>NUCLEOTIDE SEQUENCE</scope>
</reference>
<accession>A0A644X793</accession>
<organism evidence="2">
    <name type="scientific">bioreactor metagenome</name>
    <dbReference type="NCBI Taxonomy" id="1076179"/>
    <lineage>
        <taxon>unclassified sequences</taxon>
        <taxon>metagenomes</taxon>
        <taxon>ecological metagenomes</taxon>
    </lineage>
</organism>
<evidence type="ECO:0008006" key="3">
    <source>
        <dbReference type="Google" id="ProtNLM"/>
    </source>
</evidence>
<dbReference type="AlphaFoldDB" id="A0A644X793"/>
<dbReference type="Pfam" id="PF12787">
    <property type="entry name" value="EcsC"/>
    <property type="match status" value="1"/>
</dbReference>
<dbReference type="PANTHER" id="PTHR41260">
    <property type="entry name" value="PROTEIN ECSC"/>
    <property type="match status" value="1"/>
</dbReference>
<feature type="coiled-coil region" evidence="1">
    <location>
        <begin position="9"/>
        <end position="36"/>
    </location>
</feature>
<name>A0A644X793_9ZZZZ</name>
<dbReference type="EMBL" id="VSSQ01001899">
    <property type="protein sequence ID" value="MPM11939.1"/>
    <property type="molecule type" value="Genomic_DNA"/>
</dbReference>
<sequence length="265" mass="30240">MVSTMKKIINDHLDKLEKKERKILNSKKNMLDEKLEPFMEKVESKVPENVKSTLNAAFCKSFQLVFKNGTKYIEKLYNKVKIQSEHNMNDFKLNTSVNRKTLKKLDKHAEKASIINSSISVIEGAGLGFLGMGLPDIPLFTAMILKTIYEISLSYGFVYDLDDEKIYILNIICASLSKGEKQRILNERVDEISAKIDNHILLDNKLEEEISRASKILSDSMLASKFVQGIPVVGAVGSFTNYKIINKISKYSTIKYKKRYLNNKK</sequence>
<evidence type="ECO:0000313" key="2">
    <source>
        <dbReference type="EMBL" id="MPM11939.1"/>
    </source>
</evidence>
<comment type="caution">
    <text evidence="2">The sequence shown here is derived from an EMBL/GenBank/DDBJ whole genome shotgun (WGS) entry which is preliminary data.</text>
</comment>
<keyword evidence="1" id="KW-0175">Coiled coil</keyword>
<protein>
    <recommendedName>
        <fullName evidence="3">EcsC protein family protein</fullName>
    </recommendedName>
</protein>
<dbReference type="InterPro" id="IPR024787">
    <property type="entry name" value="EcsC"/>
</dbReference>
<dbReference type="PANTHER" id="PTHR41260:SF1">
    <property type="entry name" value="PROTEIN ECSC"/>
    <property type="match status" value="1"/>
</dbReference>
<proteinExistence type="predicted"/>
<gene>
    <name evidence="2" type="ORF">SDC9_58290</name>
</gene>